<keyword evidence="1" id="KW-0812">Transmembrane</keyword>
<reference evidence="2 3" key="1">
    <citation type="submission" date="2016-07" db="EMBL/GenBank/DDBJ databases">
        <title>Comparative genomics of the Campylobacter concisus group.</title>
        <authorList>
            <person name="Miller W.G."/>
            <person name="Yee E."/>
            <person name="Chapman M.H."/>
            <person name="Huynh S."/>
            <person name="Bono J.L."/>
            <person name="On S.L.W."/>
            <person name="StLeger J."/>
            <person name="Foster G."/>
            <person name="Parker C.T."/>
        </authorList>
    </citation>
    <scope>NUCLEOTIDE SEQUENCE [LARGE SCALE GENOMIC DNA]</scope>
    <source>
        <strain evidence="2 3">CCUG 21559</strain>
    </source>
</reference>
<evidence type="ECO:0000256" key="1">
    <source>
        <dbReference type="SAM" id="Phobius"/>
    </source>
</evidence>
<dbReference type="AlphaFoldDB" id="A0A6G5QJ80"/>
<dbReference type="RefSeq" id="WP_171994307.1">
    <property type="nucleotide sequence ID" value="NZ_CP012542.1"/>
</dbReference>
<gene>
    <name evidence="2" type="ORF">CMUC_1931</name>
</gene>
<organism evidence="2 3">
    <name type="scientific">Campylobacter mucosalis CCUG 21559</name>
    <dbReference type="NCBI Taxonomy" id="1032067"/>
    <lineage>
        <taxon>Bacteria</taxon>
        <taxon>Pseudomonadati</taxon>
        <taxon>Campylobacterota</taxon>
        <taxon>Epsilonproteobacteria</taxon>
        <taxon>Campylobacterales</taxon>
        <taxon>Campylobacteraceae</taxon>
        <taxon>Campylobacter</taxon>
    </lineage>
</organism>
<evidence type="ECO:0000313" key="3">
    <source>
        <dbReference type="Proteomes" id="UP000503264"/>
    </source>
</evidence>
<keyword evidence="1" id="KW-1133">Transmembrane helix</keyword>
<keyword evidence="1" id="KW-0472">Membrane</keyword>
<dbReference type="PROSITE" id="PS51257">
    <property type="entry name" value="PROKAR_LIPOPROTEIN"/>
    <property type="match status" value="1"/>
</dbReference>
<sequence>MKFGSIVSFLMIVVGFSGCYIGAPSYEVFKENRDFFLTPTNSLAILTPYNRANLREVYDENRYIYKFEHPKGCHYGYLTNKDDKPEVIQEWIILSGKEHCKQRQAWACCF</sequence>
<dbReference type="Proteomes" id="UP000503264">
    <property type="component" value="Chromosome"/>
</dbReference>
<dbReference type="EMBL" id="CP012542">
    <property type="protein sequence ID" value="QCD45672.1"/>
    <property type="molecule type" value="Genomic_DNA"/>
</dbReference>
<accession>A0A6G5QJ80</accession>
<feature type="transmembrane region" description="Helical" evidence="1">
    <location>
        <begin position="6"/>
        <end position="23"/>
    </location>
</feature>
<keyword evidence="3" id="KW-1185">Reference proteome</keyword>
<evidence type="ECO:0000313" key="2">
    <source>
        <dbReference type="EMBL" id="QCD45672.1"/>
    </source>
</evidence>
<evidence type="ECO:0008006" key="4">
    <source>
        <dbReference type="Google" id="ProtNLM"/>
    </source>
</evidence>
<name>A0A6G5QJ80_9BACT</name>
<proteinExistence type="predicted"/>
<protein>
    <recommendedName>
        <fullName evidence="4">Lipoprotein</fullName>
    </recommendedName>
</protein>